<dbReference type="InterPro" id="IPR001638">
    <property type="entry name" value="Solute-binding_3/MltF_N"/>
</dbReference>
<organism evidence="5">
    <name type="scientific">Sinorhizobium medicae</name>
    <dbReference type="NCBI Taxonomy" id="110321"/>
    <lineage>
        <taxon>Bacteria</taxon>
        <taxon>Pseudomonadati</taxon>
        <taxon>Pseudomonadota</taxon>
        <taxon>Alphaproteobacteria</taxon>
        <taxon>Hyphomicrobiales</taxon>
        <taxon>Rhizobiaceae</taxon>
        <taxon>Sinorhizobium/Ensifer group</taxon>
        <taxon>Sinorhizobium</taxon>
    </lineage>
</organism>
<evidence type="ECO:0000259" key="4">
    <source>
        <dbReference type="SMART" id="SM00062"/>
    </source>
</evidence>
<dbReference type="CDD" id="cd13688">
    <property type="entry name" value="PBP2_GltI_DEBP"/>
    <property type="match status" value="1"/>
</dbReference>
<dbReference type="Proteomes" id="UP000507954">
    <property type="component" value="Unassembled WGS sequence"/>
</dbReference>
<dbReference type="SMART" id="SM00062">
    <property type="entry name" value="PBPb"/>
    <property type="match status" value="1"/>
</dbReference>
<reference evidence="5" key="1">
    <citation type="submission" date="2019-06" db="EMBL/GenBank/DDBJ databases">
        <authorList>
            <person name="Le Quere A."/>
            <person name="Colella S."/>
        </authorList>
    </citation>
    <scope>NUCLEOTIDE SEQUENCE</scope>
    <source>
        <strain evidence="5">EmedicaeMD41</strain>
    </source>
</reference>
<dbReference type="Pfam" id="PF00497">
    <property type="entry name" value="SBP_bac_3"/>
    <property type="match status" value="1"/>
</dbReference>
<evidence type="ECO:0000256" key="2">
    <source>
        <dbReference type="ARBA" id="ARBA00022448"/>
    </source>
</evidence>
<dbReference type="Gene3D" id="3.40.190.10">
    <property type="entry name" value="Periplasmic binding protein-like II"/>
    <property type="match status" value="2"/>
</dbReference>
<dbReference type="SUPFAM" id="SSF53850">
    <property type="entry name" value="Periplasmic binding protein-like II"/>
    <property type="match status" value="1"/>
</dbReference>
<protein>
    <submittedName>
        <fullName evidence="5">Extracellular solute-binding protein family 3</fullName>
    </submittedName>
</protein>
<feature type="domain" description="Solute-binding protein family 3/N-terminal" evidence="4">
    <location>
        <begin position="46"/>
        <end position="298"/>
    </location>
</feature>
<gene>
    <name evidence="5" type="ORF">EMEDMD4_790213</name>
</gene>
<accession>A0A508X6A6</accession>
<dbReference type="EMBL" id="CABFNB010000149">
    <property type="protein sequence ID" value="VTZ65189.1"/>
    <property type="molecule type" value="Genomic_DNA"/>
</dbReference>
<name>A0A508X6A6_9HYPH</name>
<dbReference type="PANTHER" id="PTHR30085">
    <property type="entry name" value="AMINO ACID ABC TRANSPORTER PERMEASE"/>
    <property type="match status" value="1"/>
</dbReference>
<evidence type="ECO:0000256" key="1">
    <source>
        <dbReference type="ARBA" id="ARBA00010333"/>
    </source>
</evidence>
<dbReference type="PANTHER" id="PTHR30085:SF6">
    <property type="entry name" value="ABC TRANSPORTER GLUTAMINE-BINDING PROTEIN GLNH"/>
    <property type="match status" value="1"/>
</dbReference>
<keyword evidence="2" id="KW-0813">Transport</keyword>
<dbReference type="InterPro" id="IPR051455">
    <property type="entry name" value="Bact_solute-bind_prot3"/>
</dbReference>
<evidence type="ECO:0000313" key="5">
    <source>
        <dbReference type="EMBL" id="VTZ65189.1"/>
    </source>
</evidence>
<evidence type="ECO:0000256" key="3">
    <source>
        <dbReference type="ARBA" id="ARBA00022729"/>
    </source>
</evidence>
<proteinExistence type="inferred from homology"/>
<dbReference type="AlphaFoldDB" id="A0A508X6A6"/>
<dbReference type="GO" id="GO:0030288">
    <property type="term" value="C:outer membrane-bounded periplasmic space"/>
    <property type="evidence" value="ECO:0007669"/>
    <property type="project" value="TreeGrafter"/>
</dbReference>
<keyword evidence="3" id="KW-0732">Signal</keyword>
<sequence>MQAAPGKGRQTGRRIVRFGLTLGAVTVSMWATAEAQTLDRVRSSSTVKLGYDATARPFSFKAEGESATGYAVSLCMEVTEELKRELGIDDLAVEWIELTRDAADNAIRQGSADLFCGASPVTLTRRKEVSFSIPIFPSGTGAVLSASAPLALREVLTQGRPSDRPIWRGSPARTVLNQKTFSPIAGTTSEDWLAERIKTFQLSATIAAVENYDQGIANILNGESDVLFGDLPLLLDAAARGENSGDLIVLKRHFTYEPLALVLARNDEDFRVVVDRALSRTYRSEDFPAFFSEWFGPPDDTIVTFFRQTTLPE</sequence>
<comment type="similarity">
    <text evidence="1">Belongs to the bacterial solute-binding protein 3 family.</text>
</comment>
<dbReference type="GO" id="GO:0006865">
    <property type="term" value="P:amino acid transport"/>
    <property type="evidence" value="ECO:0007669"/>
    <property type="project" value="TreeGrafter"/>
</dbReference>
<dbReference type="RefSeq" id="WP_180162159.1">
    <property type="nucleotide sequence ID" value="NZ_CABFNB010000149.1"/>
</dbReference>
<dbReference type="GO" id="GO:0005576">
    <property type="term" value="C:extracellular region"/>
    <property type="evidence" value="ECO:0007669"/>
    <property type="project" value="TreeGrafter"/>
</dbReference>